<feature type="transmembrane region" description="Helical" evidence="1">
    <location>
        <begin position="71"/>
        <end position="94"/>
    </location>
</feature>
<evidence type="ECO:0000313" key="2">
    <source>
        <dbReference type="EMBL" id="OXA46917.1"/>
    </source>
</evidence>
<keyword evidence="1" id="KW-0812">Transmembrane</keyword>
<comment type="caution">
    <text evidence="2">The sequence shown here is derived from an EMBL/GenBank/DDBJ whole genome shotgun (WGS) entry which is preliminary data.</text>
</comment>
<reference evidence="2 3" key="1">
    <citation type="submission" date="2015-12" db="EMBL/GenBank/DDBJ databases">
        <title>The genome of Folsomia candida.</title>
        <authorList>
            <person name="Faddeeva A."/>
            <person name="Derks M.F."/>
            <person name="Anvar Y."/>
            <person name="Smit S."/>
            <person name="Van Straalen N."/>
            <person name="Roelofs D."/>
        </authorList>
    </citation>
    <scope>NUCLEOTIDE SEQUENCE [LARGE SCALE GENOMIC DNA]</scope>
    <source>
        <strain evidence="2 3">VU population</strain>
        <tissue evidence="2">Whole body</tissue>
    </source>
</reference>
<name>A0A226DQH2_FOLCA</name>
<evidence type="ECO:0000313" key="3">
    <source>
        <dbReference type="Proteomes" id="UP000198287"/>
    </source>
</evidence>
<organism evidence="2 3">
    <name type="scientific">Folsomia candida</name>
    <name type="common">Springtail</name>
    <dbReference type="NCBI Taxonomy" id="158441"/>
    <lineage>
        <taxon>Eukaryota</taxon>
        <taxon>Metazoa</taxon>
        <taxon>Ecdysozoa</taxon>
        <taxon>Arthropoda</taxon>
        <taxon>Hexapoda</taxon>
        <taxon>Collembola</taxon>
        <taxon>Entomobryomorpha</taxon>
        <taxon>Isotomoidea</taxon>
        <taxon>Isotomidae</taxon>
        <taxon>Proisotominae</taxon>
        <taxon>Folsomia</taxon>
    </lineage>
</organism>
<feature type="transmembrane region" description="Helical" evidence="1">
    <location>
        <begin position="138"/>
        <end position="163"/>
    </location>
</feature>
<dbReference type="OMA" id="MEVYIIS"/>
<sequence>MSLVDSEYSLHENNCRPRGMMGKRANLLSLGLPLGSGLVLIALLNTIFTAHSVLNLVEIVTLTGSFIVKSHLLPVLMVGFLFILTTYLWIAVIFTGRSYHVSIWIAGSLLLLILKIVISSWTLLVSLSLRDALYWRKLWVLGVDIGMEVYIISIAVIAANVLWRLDDNDREMISQTPQNYSPYEASDADLSFAPEQAFLPLPPVGLKPKAFAQFYATPSNIELGTRVLLLLDIIYSIYILTTEKIPQVLLTNDRGDTTTHDYDEINEGGMSNLSNFGESRVLLIFVEDTVIRLGRVVTGVLIASLLMKMQNLRSKRYLGYALFAQLCLISFSMLNYFALFGLFEQLSVSDRFYQVKMTFEILLRLGLVGFLVKTVERRRLALEGIV</sequence>
<proteinExistence type="predicted"/>
<protein>
    <submittedName>
        <fullName evidence="2">Uncharacterized protein</fullName>
    </submittedName>
</protein>
<dbReference type="EMBL" id="LNIX01000014">
    <property type="protein sequence ID" value="OXA46917.1"/>
    <property type="molecule type" value="Genomic_DNA"/>
</dbReference>
<feature type="transmembrane region" description="Helical" evidence="1">
    <location>
        <begin position="27"/>
        <end position="51"/>
    </location>
</feature>
<feature type="transmembrane region" description="Helical" evidence="1">
    <location>
        <begin position="352"/>
        <end position="372"/>
    </location>
</feature>
<dbReference type="AlphaFoldDB" id="A0A226DQH2"/>
<evidence type="ECO:0000256" key="1">
    <source>
        <dbReference type="SAM" id="Phobius"/>
    </source>
</evidence>
<gene>
    <name evidence="2" type="ORF">Fcan01_18257</name>
</gene>
<feature type="transmembrane region" description="Helical" evidence="1">
    <location>
        <begin position="101"/>
        <end position="118"/>
    </location>
</feature>
<dbReference type="Proteomes" id="UP000198287">
    <property type="component" value="Unassembled WGS sequence"/>
</dbReference>
<keyword evidence="1" id="KW-0472">Membrane</keyword>
<keyword evidence="3" id="KW-1185">Reference proteome</keyword>
<keyword evidence="1" id="KW-1133">Transmembrane helix</keyword>
<accession>A0A226DQH2</accession>
<feature type="transmembrane region" description="Helical" evidence="1">
    <location>
        <begin position="317"/>
        <end position="340"/>
    </location>
</feature>